<evidence type="ECO:0000313" key="1">
    <source>
        <dbReference type="EMBL" id="OUN42300.1"/>
    </source>
</evidence>
<dbReference type="PANTHER" id="PTHR10000">
    <property type="entry name" value="PHOSPHOSERINE PHOSPHATASE"/>
    <property type="match status" value="1"/>
</dbReference>
<dbReference type="GO" id="GO:0005829">
    <property type="term" value="C:cytosol"/>
    <property type="evidence" value="ECO:0007669"/>
    <property type="project" value="TreeGrafter"/>
</dbReference>
<dbReference type="InterPro" id="IPR023214">
    <property type="entry name" value="HAD_sf"/>
</dbReference>
<dbReference type="SUPFAM" id="SSF56784">
    <property type="entry name" value="HAD-like"/>
    <property type="match status" value="1"/>
</dbReference>
<sequence length="271" mass="29341">MIFFSDLDGTFLTSRKEAPEGNLAALDAIYEAGAQFVPCTGRSLTAIPKVLLKHPAARYAVSANGATVTDLSTGKAIHRCDLGHERTRMLLQFAEGRDVTFDLFADGHVFEHRKTYDRLAEFADDPYQLELMRSIRTPFDGETEAFMTTLEHIERISYFWYDPADCAALLEAVQQVPDISVVRSVSNSIEISDARATKGEALSWLCSHLGISRADAVAFGDNINDIPMIEAAGTGVAVANAEDETKGAADAVCGTNNNAGVGAFIMQLLAE</sequence>
<gene>
    <name evidence="1" type="ORF">B5G21_07495</name>
</gene>
<evidence type="ECO:0000313" key="2">
    <source>
        <dbReference type="Proteomes" id="UP000196560"/>
    </source>
</evidence>
<dbReference type="SFLD" id="SFLDG01140">
    <property type="entry name" value="C2.B:_Phosphomannomutase_and_P"/>
    <property type="match status" value="1"/>
</dbReference>
<dbReference type="InterPro" id="IPR036412">
    <property type="entry name" value="HAD-like_sf"/>
</dbReference>
<dbReference type="EMBL" id="NFHO01000008">
    <property type="protein sequence ID" value="OUN42300.1"/>
    <property type="molecule type" value="Genomic_DNA"/>
</dbReference>
<dbReference type="NCBIfam" id="TIGR01484">
    <property type="entry name" value="HAD-SF-IIB"/>
    <property type="match status" value="1"/>
</dbReference>
<comment type="caution">
    <text evidence="1">The sequence shown here is derived from an EMBL/GenBank/DDBJ whole genome shotgun (WGS) entry which is preliminary data.</text>
</comment>
<dbReference type="Proteomes" id="UP000196560">
    <property type="component" value="Unassembled WGS sequence"/>
</dbReference>
<organism evidence="1 2">
    <name type="scientific">Enorma massiliensis</name>
    <dbReference type="NCBI Taxonomy" id="1472761"/>
    <lineage>
        <taxon>Bacteria</taxon>
        <taxon>Bacillati</taxon>
        <taxon>Actinomycetota</taxon>
        <taxon>Coriobacteriia</taxon>
        <taxon>Coriobacteriales</taxon>
        <taxon>Coriobacteriaceae</taxon>
        <taxon>Enorma</taxon>
    </lineage>
</organism>
<dbReference type="GO" id="GO:0000287">
    <property type="term" value="F:magnesium ion binding"/>
    <property type="evidence" value="ECO:0007669"/>
    <property type="project" value="TreeGrafter"/>
</dbReference>
<reference evidence="2" key="1">
    <citation type="submission" date="2017-04" db="EMBL/GenBank/DDBJ databases">
        <title>Function of individual gut microbiota members based on whole genome sequencing of pure cultures obtained from chicken caecum.</title>
        <authorList>
            <person name="Medvecky M."/>
            <person name="Cejkova D."/>
            <person name="Polansky O."/>
            <person name="Karasova D."/>
            <person name="Kubasova T."/>
            <person name="Cizek A."/>
            <person name="Rychlik I."/>
        </authorList>
    </citation>
    <scope>NUCLEOTIDE SEQUENCE [LARGE SCALE GENOMIC DNA]</scope>
    <source>
        <strain evidence="2">An70</strain>
    </source>
</reference>
<dbReference type="STRING" id="1118060.GCA_000311845_01879"/>
<keyword evidence="1" id="KW-0378">Hydrolase</keyword>
<accession>A0A1Y3UAE1</accession>
<protein>
    <submittedName>
        <fullName evidence="1">Hydrolase</fullName>
    </submittedName>
</protein>
<name>A0A1Y3UAE1_9ACTN</name>
<dbReference type="eggNOG" id="COG0561">
    <property type="taxonomic scope" value="Bacteria"/>
</dbReference>
<dbReference type="PANTHER" id="PTHR10000:SF8">
    <property type="entry name" value="HAD SUPERFAMILY HYDROLASE-LIKE, TYPE 3"/>
    <property type="match status" value="1"/>
</dbReference>
<dbReference type="Gene3D" id="3.30.1240.10">
    <property type="match status" value="1"/>
</dbReference>
<dbReference type="SFLD" id="SFLDS00003">
    <property type="entry name" value="Haloacid_Dehalogenase"/>
    <property type="match status" value="1"/>
</dbReference>
<dbReference type="Gene3D" id="3.40.50.1000">
    <property type="entry name" value="HAD superfamily/HAD-like"/>
    <property type="match status" value="1"/>
</dbReference>
<dbReference type="InterPro" id="IPR000150">
    <property type="entry name" value="Cof"/>
</dbReference>
<dbReference type="InterPro" id="IPR006379">
    <property type="entry name" value="HAD-SF_hydro_IIB"/>
</dbReference>
<dbReference type="GO" id="GO:0016791">
    <property type="term" value="F:phosphatase activity"/>
    <property type="evidence" value="ECO:0007669"/>
    <property type="project" value="TreeGrafter"/>
</dbReference>
<proteinExistence type="predicted"/>
<dbReference type="Pfam" id="PF08282">
    <property type="entry name" value="Hydrolase_3"/>
    <property type="match status" value="1"/>
</dbReference>
<keyword evidence="2" id="KW-1185">Reference proteome</keyword>
<dbReference type="NCBIfam" id="TIGR00099">
    <property type="entry name" value="Cof-subfamily"/>
    <property type="match status" value="1"/>
</dbReference>
<dbReference type="AlphaFoldDB" id="A0A1Y3UAE1"/>